<dbReference type="GO" id="GO:0097504">
    <property type="term" value="C:Gemini of Cajal bodies"/>
    <property type="evidence" value="ECO:0007669"/>
    <property type="project" value="UniProtKB-SubCell"/>
</dbReference>
<feature type="domain" description="Tudor" evidence="9">
    <location>
        <begin position="69"/>
        <end position="127"/>
    </location>
</feature>
<dbReference type="EMBL" id="CAJNOR010001322">
    <property type="protein sequence ID" value="CAF1121377.1"/>
    <property type="molecule type" value="Genomic_DNA"/>
</dbReference>
<accession>A0A814QLR3</accession>
<dbReference type="Pfam" id="PF06003">
    <property type="entry name" value="SMN_Tudor"/>
    <property type="match status" value="1"/>
</dbReference>
<evidence type="ECO:0000256" key="2">
    <source>
        <dbReference type="ARBA" id="ARBA00004408"/>
    </source>
</evidence>
<dbReference type="InterPro" id="IPR002999">
    <property type="entry name" value="Tudor"/>
</dbReference>
<dbReference type="Gene3D" id="3.40.190.10">
    <property type="entry name" value="Periplasmic binding protein-like II"/>
    <property type="match status" value="1"/>
</dbReference>
<dbReference type="Pfam" id="PF20635">
    <property type="entry name" value="SMN_YG-box"/>
    <property type="match status" value="1"/>
</dbReference>
<comment type="caution">
    <text evidence="10">The sequence shown here is derived from an EMBL/GenBank/DDBJ whole genome shotgun (WGS) entry which is preliminary data.</text>
</comment>
<dbReference type="SMART" id="SM00333">
    <property type="entry name" value="TUDOR"/>
    <property type="match status" value="1"/>
</dbReference>
<name>A0A814QLR3_ADIRI</name>
<dbReference type="GO" id="GO:0030018">
    <property type="term" value="C:Z disc"/>
    <property type="evidence" value="ECO:0007669"/>
    <property type="project" value="UniProtKB-SubCell"/>
</dbReference>
<dbReference type="Gene3D" id="2.30.30.140">
    <property type="match status" value="1"/>
</dbReference>
<evidence type="ECO:0000313" key="10">
    <source>
        <dbReference type="EMBL" id="CAF1121377.1"/>
    </source>
</evidence>
<dbReference type="GO" id="GO:0003723">
    <property type="term" value="F:RNA binding"/>
    <property type="evidence" value="ECO:0007669"/>
    <property type="project" value="InterPro"/>
</dbReference>
<dbReference type="Proteomes" id="UP000663828">
    <property type="component" value="Unassembled WGS sequence"/>
</dbReference>
<comment type="subcellular location">
    <subcellularLocation>
        <location evidence="1">Cytoplasm</location>
        <location evidence="1">Myofibril</location>
        <location evidence="1">Sarcomere</location>
        <location evidence="1">Z line</location>
    </subcellularLocation>
    <subcellularLocation>
        <location evidence="2">Nucleus</location>
        <location evidence="2">Cajal body</location>
    </subcellularLocation>
    <subcellularLocation>
        <location evidence="7">Nucleus</location>
        <location evidence="7">Gem</location>
    </subcellularLocation>
</comment>
<dbReference type="PANTHER" id="PTHR39267:SF1">
    <property type="entry name" value="SURVIVAL MOTOR NEURON PROTEIN"/>
    <property type="match status" value="1"/>
</dbReference>
<evidence type="ECO:0000256" key="6">
    <source>
        <dbReference type="ARBA" id="ARBA00023242"/>
    </source>
</evidence>
<evidence type="ECO:0000313" key="11">
    <source>
        <dbReference type="Proteomes" id="UP000663828"/>
    </source>
</evidence>
<feature type="compositionally biased region" description="Pro residues" evidence="8">
    <location>
        <begin position="145"/>
        <end position="160"/>
    </location>
</feature>
<evidence type="ECO:0000256" key="8">
    <source>
        <dbReference type="SAM" id="MobiDB-lite"/>
    </source>
</evidence>
<protein>
    <recommendedName>
        <fullName evidence="9">Tudor domain-containing protein</fullName>
    </recommendedName>
</protein>
<dbReference type="InterPro" id="IPR010304">
    <property type="entry name" value="SMN_Tudor"/>
</dbReference>
<evidence type="ECO:0000256" key="7">
    <source>
        <dbReference type="ARBA" id="ARBA00034695"/>
    </source>
</evidence>
<evidence type="ECO:0000259" key="9">
    <source>
        <dbReference type="PROSITE" id="PS50304"/>
    </source>
</evidence>
<sequence length="193" mass="21096">MASASNVVKTIPSVNDDFFLCRAFASAISSDKLREVIDQQPASSIEFNVSATDSVEMVNDSPLPAETDQWKVGDSCLCPYSEDSLLYKATIVTIDASSCTVSFDEYGNEEIHLLSDLQIRTDDDQQDILSPMEEHDVSTSISLPTPAPPPPPLPLPPFPNIPSNEDNDSLSATLMSWYLAGYHTGFYQALKKS</sequence>
<dbReference type="AlphaFoldDB" id="A0A814QLR3"/>
<evidence type="ECO:0000256" key="3">
    <source>
        <dbReference type="ARBA" id="ARBA00005371"/>
    </source>
</evidence>
<dbReference type="PANTHER" id="PTHR39267">
    <property type="entry name" value="SURVIVAL MOTOR NEURON-LIKE PROTEIN 1"/>
    <property type="match status" value="1"/>
</dbReference>
<dbReference type="InterPro" id="IPR047313">
    <property type="entry name" value="SMN_C"/>
</dbReference>
<keyword evidence="5" id="KW-0508">mRNA splicing</keyword>
<dbReference type="GO" id="GO:0006397">
    <property type="term" value="P:mRNA processing"/>
    <property type="evidence" value="ECO:0007669"/>
    <property type="project" value="UniProtKB-KW"/>
</dbReference>
<evidence type="ECO:0000256" key="4">
    <source>
        <dbReference type="ARBA" id="ARBA00022664"/>
    </source>
</evidence>
<evidence type="ECO:0000256" key="1">
    <source>
        <dbReference type="ARBA" id="ARBA00004216"/>
    </source>
</evidence>
<dbReference type="GO" id="GO:0008380">
    <property type="term" value="P:RNA splicing"/>
    <property type="evidence" value="ECO:0007669"/>
    <property type="project" value="UniProtKB-KW"/>
</dbReference>
<dbReference type="CDD" id="cd22852">
    <property type="entry name" value="SMN_C"/>
    <property type="match status" value="1"/>
</dbReference>
<dbReference type="InterPro" id="IPR040424">
    <property type="entry name" value="Smn1"/>
</dbReference>
<dbReference type="GO" id="GO:0015030">
    <property type="term" value="C:Cajal body"/>
    <property type="evidence" value="ECO:0007669"/>
    <property type="project" value="UniProtKB-SubCell"/>
</dbReference>
<dbReference type="SUPFAM" id="SSF63748">
    <property type="entry name" value="Tudor/PWWP/MBT"/>
    <property type="match status" value="1"/>
</dbReference>
<feature type="region of interest" description="Disordered" evidence="8">
    <location>
        <begin position="132"/>
        <end position="166"/>
    </location>
</feature>
<keyword evidence="11" id="KW-1185">Reference proteome</keyword>
<proteinExistence type="inferred from homology"/>
<keyword evidence="6" id="KW-0539">Nucleus</keyword>
<keyword evidence="4" id="KW-0507">mRNA processing</keyword>
<organism evidence="10 11">
    <name type="scientific">Adineta ricciae</name>
    <name type="common">Rotifer</name>
    <dbReference type="NCBI Taxonomy" id="249248"/>
    <lineage>
        <taxon>Eukaryota</taxon>
        <taxon>Metazoa</taxon>
        <taxon>Spiralia</taxon>
        <taxon>Gnathifera</taxon>
        <taxon>Rotifera</taxon>
        <taxon>Eurotatoria</taxon>
        <taxon>Bdelloidea</taxon>
        <taxon>Adinetida</taxon>
        <taxon>Adinetidae</taxon>
        <taxon>Adineta</taxon>
    </lineage>
</organism>
<comment type="similarity">
    <text evidence="3">Belongs to the SMN family.</text>
</comment>
<gene>
    <name evidence="10" type="ORF">XAT740_LOCUS19400</name>
</gene>
<evidence type="ECO:0000256" key="5">
    <source>
        <dbReference type="ARBA" id="ARBA00023187"/>
    </source>
</evidence>
<dbReference type="PROSITE" id="PS50304">
    <property type="entry name" value="TUDOR"/>
    <property type="match status" value="1"/>
</dbReference>
<reference evidence="10" key="1">
    <citation type="submission" date="2021-02" db="EMBL/GenBank/DDBJ databases">
        <authorList>
            <person name="Nowell W R."/>
        </authorList>
    </citation>
    <scope>NUCLEOTIDE SEQUENCE</scope>
</reference>